<feature type="compositionally biased region" description="Polar residues" evidence="2">
    <location>
        <begin position="113"/>
        <end position="130"/>
    </location>
</feature>
<organism evidence="3 4">
    <name type="scientific">Drechslerella stenobrocha 248</name>
    <dbReference type="NCBI Taxonomy" id="1043628"/>
    <lineage>
        <taxon>Eukaryota</taxon>
        <taxon>Fungi</taxon>
        <taxon>Dikarya</taxon>
        <taxon>Ascomycota</taxon>
        <taxon>Pezizomycotina</taxon>
        <taxon>Orbiliomycetes</taxon>
        <taxon>Orbiliales</taxon>
        <taxon>Orbiliaceae</taxon>
        <taxon>Drechslerella</taxon>
    </lineage>
</organism>
<keyword evidence="4" id="KW-1185">Reference proteome</keyword>
<reference evidence="3 4" key="1">
    <citation type="submission" date="2013-05" db="EMBL/GenBank/DDBJ databases">
        <title>Drechslerella stenobrocha genome reveals carnivorous origination and mechanical trapping mechanism of predatory fungi.</title>
        <authorList>
            <person name="Liu X."/>
            <person name="Zhang W."/>
            <person name="Liu K."/>
        </authorList>
    </citation>
    <scope>NUCLEOTIDE SEQUENCE [LARGE SCALE GENOMIC DNA]</scope>
    <source>
        <strain evidence="3 4">248</strain>
    </source>
</reference>
<proteinExistence type="predicted"/>
<evidence type="ECO:0000256" key="2">
    <source>
        <dbReference type="SAM" id="MobiDB-lite"/>
    </source>
</evidence>
<accession>W7HPM8</accession>
<keyword evidence="1" id="KW-0175">Coiled coil</keyword>
<gene>
    <name evidence="3" type="ORF">DRE_04650</name>
</gene>
<evidence type="ECO:0000313" key="3">
    <source>
        <dbReference type="EMBL" id="EWC46076.1"/>
    </source>
</evidence>
<dbReference type="AlphaFoldDB" id="W7HPM8"/>
<protein>
    <submittedName>
        <fullName evidence="3">Uncharacterized protein</fullName>
    </submittedName>
</protein>
<dbReference type="Proteomes" id="UP000024837">
    <property type="component" value="Unassembled WGS sequence"/>
</dbReference>
<dbReference type="HOGENOM" id="CLU_1777397_0_0_1"/>
<feature type="coiled-coil region" evidence="1">
    <location>
        <begin position="6"/>
        <end position="58"/>
    </location>
</feature>
<evidence type="ECO:0000256" key="1">
    <source>
        <dbReference type="SAM" id="Coils"/>
    </source>
</evidence>
<feature type="region of interest" description="Disordered" evidence="2">
    <location>
        <begin position="76"/>
        <end position="146"/>
    </location>
</feature>
<evidence type="ECO:0000313" key="4">
    <source>
        <dbReference type="Proteomes" id="UP000024837"/>
    </source>
</evidence>
<sequence>MKTRAKSMMSSIMDELEQQYRNKEDDLEALNEDLEAKLAQLMCENETLKREREDMNASAASSDAVLEAAREEVIRLADKRNSRSPPAPAAPPARLDRVMRDNPMSLAVDSRRQNNFGSVPQRPETSSSCKEMTMRPGRGRVIDFHG</sequence>
<dbReference type="EMBL" id="KI966421">
    <property type="protein sequence ID" value="EWC46076.1"/>
    <property type="molecule type" value="Genomic_DNA"/>
</dbReference>
<name>W7HPM8_9PEZI</name>